<dbReference type="InterPro" id="IPR036930">
    <property type="entry name" value="WGR_dom_sf"/>
</dbReference>
<dbReference type="Pfam" id="PF05406">
    <property type="entry name" value="WGR"/>
    <property type="match status" value="1"/>
</dbReference>
<dbReference type="AlphaFoldDB" id="A0A1C3XF68"/>
<gene>
    <name evidence="2" type="ORF">GA0061101_13534</name>
</gene>
<dbReference type="Gene3D" id="2.20.140.10">
    <property type="entry name" value="WGR domain"/>
    <property type="match status" value="1"/>
</dbReference>
<dbReference type="GO" id="GO:0003677">
    <property type="term" value="F:DNA binding"/>
    <property type="evidence" value="ECO:0007669"/>
    <property type="project" value="UniProtKB-KW"/>
</dbReference>
<evidence type="ECO:0000313" key="2">
    <source>
        <dbReference type="EMBL" id="SCB50888.1"/>
    </source>
</evidence>
<dbReference type="SMART" id="SM00773">
    <property type="entry name" value="WGR"/>
    <property type="match status" value="1"/>
</dbReference>
<dbReference type="RefSeq" id="WP_092576810.1">
    <property type="nucleotide sequence ID" value="NZ_FMAF01000035.1"/>
</dbReference>
<dbReference type="EMBL" id="FMAF01000035">
    <property type="protein sequence ID" value="SCB50888.1"/>
    <property type="molecule type" value="Genomic_DNA"/>
</dbReference>
<dbReference type="PROSITE" id="PS51977">
    <property type="entry name" value="WGR"/>
    <property type="match status" value="1"/>
</dbReference>
<accession>A0A1C3XF68</accession>
<evidence type="ECO:0000259" key="1">
    <source>
        <dbReference type="PROSITE" id="PS51977"/>
    </source>
</evidence>
<evidence type="ECO:0000313" key="3">
    <source>
        <dbReference type="Proteomes" id="UP000199205"/>
    </source>
</evidence>
<organism evidence="2 3">
    <name type="scientific">Rhizobium lusitanum</name>
    <dbReference type="NCBI Taxonomy" id="293958"/>
    <lineage>
        <taxon>Bacteria</taxon>
        <taxon>Pseudomonadati</taxon>
        <taxon>Pseudomonadota</taxon>
        <taxon>Alphaproteobacteria</taxon>
        <taxon>Hyphomicrobiales</taxon>
        <taxon>Rhizobiaceae</taxon>
        <taxon>Rhizobium/Agrobacterium group</taxon>
        <taxon>Rhizobium</taxon>
    </lineage>
</organism>
<sequence>MIVQPYHLYIERIEPEKNMARFYALAVQPTLFGEVSLVRSWGRIGTHGQQKVHVFNEEKHAVELFLELLRKKRNRGYKPKPAVEIRTIRHSSSQRVNDKLIAS</sequence>
<dbReference type="InterPro" id="IPR008893">
    <property type="entry name" value="WGR_domain"/>
</dbReference>
<dbReference type="SUPFAM" id="SSF142921">
    <property type="entry name" value="WGR domain-like"/>
    <property type="match status" value="1"/>
</dbReference>
<name>A0A1C3XF68_9HYPH</name>
<protein>
    <submittedName>
        <fullName evidence="2">WGR domain-containing protein, predicted DNA-binding domain in MolR</fullName>
    </submittedName>
</protein>
<dbReference type="InterPro" id="IPR049809">
    <property type="entry name" value="YehF/YfeS-like_WGR"/>
</dbReference>
<dbReference type="OrthoDB" id="5801306at2"/>
<feature type="domain" description="WGR" evidence="1">
    <location>
        <begin position="5"/>
        <end position="90"/>
    </location>
</feature>
<keyword evidence="2" id="KW-0238">DNA-binding</keyword>
<dbReference type="Proteomes" id="UP000199205">
    <property type="component" value="Unassembled WGS sequence"/>
</dbReference>
<reference evidence="2 3" key="1">
    <citation type="submission" date="2016-08" db="EMBL/GenBank/DDBJ databases">
        <authorList>
            <person name="Seilhamer J.J."/>
        </authorList>
    </citation>
    <scope>NUCLEOTIDE SEQUENCE [LARGE SCALE GENOMIC DNA]</scope>
    <source>
        <strain evidence="2 3">P1-7</strain>
    </source>
</reference>
<dbReference type="CDD" id="cd07996">
    <property type="entry name" value="WGR_MMR_like"/>
    <property type="match status" value="1"/>
</dbReference>
<proteinExistence type="predicted"/>